<feature type="transmembrane region" description="Helical" evidence="6">
    <location>
        <begin position="134"/>
        <end position="151"/>
    </location>
</feature>
<gene>
    <name evidence="8" type="ORF">Moror_17381</name>
</gene>
<dbReference type="GO" id="GO:0005886">
    <property type="term" value="C:plasma membrane"/>
    <property type="evidence" value="ECO:0007669"/>
    <property type="project" value="TreeGrafter"/>
</dbReference>
<name>V2XZ13_MONRO</name>
<comment type="subcellular location">
    <subcellularLocation>
        <location evidence="1">Membrane</location>
        <topology evidence="1">Multi-pass membrane protein</topology>
    </subcellularLocation>
</comment>
<keyword evidence="3 6" id="KW-1133">Transmembrane helix</keyword>
<feature type="transmembrane region" description="Helical" evidence="6">
    <location>
        <begin position="250"/>
        <end position="282"/>
    </location>
</feature>
<reference evidence="8 9" key="1">
    <citation type="journal article" date="2014" name="BMC Genomics">
        <title>Genome and secretome analysis of the hemibiotrophic fungal pathogen, Moniliophthora roreri, which causes frosty pod rot disease of cacao: mechanisms of the biotrophic and necrotrophic phases.</title>
        <authorList>
            <person name="Meinhardt L.W."/>
            <person name="Costa G.G.L."/>
            <person name="Thomazella D.P.T."/>
            <person name="Teixeira P.J.P.L."/>
            <person name="Carazzolle M.F."/>
            <person name="Schuster S.C."/>
            <person name="Carlson J.E."/>
            <person name="Guiltinan M.J."/>
            <person name="Mieczkowski P."/>
            <person name="Farmer A."/>
            <person name="Ramaraj T."/>
            <person name="Crozier J."/>
            <person name="Davis R.E."/>
            <person name="Shao J."/>
            <person name="Melnick R.L."/>
            <person name="Pereira G.A.G."/>
            <person name="Bailey B.A."/>
        </authorList>
    </citation>
    <scope>NUCLEOTIDE SEQUENCE [LARGE SCALE GENOMIC DNA]</scope>
    <source>
        <strain evidence="8 9">MCA 2997</strain>
    </source>
</reference>
<feature type="compositionally biased region" description="Basic and acidic residues" evidence="5">
    <location>
        <begin position="33"/>
        <end position="50"/>
    </location>
</feature>
<evidence type="ECO:0000259" key="7">
    <source>
        <dbReference type="PROSITE" id="PS50850"/>
    </source>
</evidence>
<comment type="caution">
    <text evidence="8">The sequence shown here is derived from an EMBL/GenBank/DDBJ whole genome shotgun (WGS) entry which is preliminary data.</text>
</comment>
<feature type="transmembrane region" description="Helical" evidence="6">
    <location>
        <begin position="187"/>
        <end position="212"/>
    </location>
</feature>
<dbReference type="HOGENOM" id="CLU_008455_11_4_1"/>
<feature type="transmembrane region" description="Helical" evidence="6">
    <location>
        <begin position="434"/>
        <end position="459"/>
    </location>
</feature>
<dbReference type="PANTHER" id="PTHR23502:SF74">
    <property type="entry name" value="MAJOR FACILITATOR SUPERFAMILY (MFS) PROFILE DOMAIN-CONTAINING PROTEIN"/>
    <property type="match status" value="1"/>
</dbReference>
<evidence type="ECO:0000256" key="2">
    <source>
        <dbReference type="ARBA" id="ARBA00022692"/>
    </source>
</evidence>
<dbReference type="InterPro" id="IPR036259">
    <property type="entry name" value="MFS_trans_sf"/>
</dbReference>
<dbReference type="AlphaFoldDB" id="V2XZ13"/>
<dbReference type="Pfam" id="PF07690">
    <property type="entry name" value="MFS_1"/>
    <property type="match status" value="1"/>
</dbReference>
<feature type="compositionally biased region" description="Polar residues" evidence="5">
    <location>
        <begin position="1"/>
        <end position="15"/>
    </location>
</feature>
<dbReference type="PANTHER" id="PTHR23502">
    <property type="entry name" value="MAJOR FACILITATOR SUPERFAMILY"/>
    <property type="match status" value="1"/>
</dbReference>
<keyword evidence="4 6" id="KW-0472">Membrane</keyword>
<dbReference type="Proteomes" id="UP000017559">
    <property type="component" value="Unassembled WGS sequence"/>
</dbReference>
<feature type="transmembrane region" description="Helical" evidence="6">
    <location>
        <begin position="369"/>
        <end position="388"/>
    </location>
</feature>
<dbReference type="KEGG" id="mrr:Moror_17381"/>
<dbReference type="PROSITE" id="PS50850">
    <property type="entry name" value="MFS"/>
    <property type="match status" value="1"/>
</dbReference>
<protein>
    <submittedName>
        <fullName evidence="8">Mfs multidrug</fullName>
    </submittedName>
</protein>
<dbReference type="EMBL" id="AWSO01000018">
    <property type="protein sequence ID" value="ESK97755.1"/>
    <property type="molecule type" value="Genomic_DNA"/>
</dbReference>
<organism evidence="8 9">
    <name type="scientific">Moniliophthora roreri (strain MCA 2997)</name>
    <name type="common">Cocoa frosty pod rot fungus</name>
    <name type="synonym">Crinipellis roreri</name>
    <dbReference type="NCBI Taxonomy" id="1381753"/>
    <lineage>
        <taxon>Eukaryota</taxon>
        <taxon>Fungi</taxon>
        <taxon>Dikarya</taxon>
        <taxon>Basidiomycota</taxon>
        <taxon>Agaricomycotina</taxon>
        <taxon>Agaricomycetes</taxon>
        <taxon>Agaricomycetidae</taxon>
        <taxon>Agaricales</taxon>
        <taxon>Marasmiineae</taxon>
        <taxon>Marasmiaceae</taxon>
        <taxon>Moniliophthora</taxon>
    </lineage>
</organism>
<proteinExistence type="predicted"/>
<dbReference type="OrthoDB" id="9986881at2759"/>
<dbReference type="FunFam" id="1.20.1250.20:FF:000082">
    <property type="entry name" value="MFS multidrug transporter, putative"/>
    <property type="match status" value="1"/>
</dbReference>
<feature type="transmembrane region" description="Helical" evidence="6">
    <location>
        <begin position="224"/>
        <end position="244"/>
    </location>
</feature>
<feature type="transmembrane region" description="Helical" evidence="6">
    <location>
        <begin position="330"/>
        <end position="349"/>
    </location>
</feature>
<dbReference type="GO" id="GO:0022857">
    <property type="term" value="F:transmembrane transporter activity"/>
    <property type="evidence" value="ECO:0007669"/>
    <property type="project" value="InterPro"/>
</dbReference>
<feature type="transmembrane region" description="Helical" evidence="6">
    <location>
        <begin position="163"/>
        <end position="181"/>
    </location>
</feature>
<dbReference type="InterPro" id="IPR020846">
    <property type="entry name" value="MFS_dom"/>
</dbReference>
<accession>V2XZ13</accession>
<evidence type="ECO:0000256" key="1">
    <source>
        <dbReference type="ARBA" id="ARBA00004141"/>
    </source>
</evidence>
<dbReference type="Gene3D" id="1.20.1250.20">
    <property type="entry name" value="MFS general substrate transporter like domains"/>
    <property type="match status" value="1"/>
</dbReference>
<keyword evidence="9" id="KW-1185">Reference proteome</keyword>
<feature type="transmembrane region" description="Helical" evidence="6">
    <location>
        <begin position="409"/>
        <end position="428"/>
    </location>
</feature>
<evidence type="ECO:0000313" key="9">
    <source>
        <dbReference type="Proteomes" id="UP000017559"/>
    </source>
</evidence>
<dbReference type="SUPFAM" id="SSF103473">
    <property type="entry name" value="MFS general substrate transporter"/>
    <property type="match status" value="1"/>
</dbReference>
<feature type="region of interest" description="Disordered" evidence="5">
    <location>
        <begin position="1"/>
        <end position="72"/>
    </location>
</feature>
<feature type="transmembrane region" description="Helical" evidence="6">
    <location>
        <begin position="503"/>
        <end position="523"/>
    </location>
</feature>
<evidence type="ECO:0000256" key="3">
    <source>
        <dbReference type="ARBA" id="ARBA00022989"/>
    </source>
</evidence>
<feature type="transmembrane region" description="Helical" evidence="6">
    <location>
        <begin position="95"/>
        <end position="114"/>
    </location>
</feature>
<evidence type="ECO:0000256" key="4">
    <source>
        <dbReference type="ARBA" id="ARBA00023136"/>
    </source>
</evidence>
<feature type="domain" description="Major facilitator superfamily (MFS) profile" evidence="7">
    <location>
        <begin position="97"/>
        <end position="530"/>
    </location>
</feature>
<dbReference type="CDD" id="cd17323">
    <property type="entry name" value="MFS_Tpo1_MDR_like"/>
    <property type="match status" value="1"/>
</dbReference>
<feature type="transmembrane region" description="Helical" evidence="6">
    <location>
        <begin position="466"/>
        <end position="491"/>
    </location>
</feature>
<dbReference type="InterPro" id="IPR011701">
    <property type="entry name" value="MFS"/>
</dbReference>
<evidence type="ECO:0000313" key="8">
    <source>
        <dbReference type="EMBL" id="ESK97755.1"/>
    </source>
</evidence>
<evidence type="ECO:0000256" key="6">
    <source>
        <dbReference type="SAM" id="Phobius"/>
    </source>
</evidence>
<keyword evidence="2 6" id="KW-0812">Transmembrane</keyword>
<evidence type="ECO:0000256" key="5">
    <source>
        <dbReference type="SAM" id="MobiDB-lite"/>
    </source>
</evidence>
<sequence length="561" mass="62023">MTAITTPATPRSSITLDPHSGAQTMVEPLSEESLTREIQEDEQRMERYGGDDPSEPPSKSADSRFLPTPTNKDIVTWDGDDDPENPQNFSLAKKWGITFICIAMTLCSSFGSSAPASATTHLITTFHVNSETSYASITMYLLGFVFGPSLWGPGSEMFGRRRVLMLAMTCFTLFHLGQALGQNIETFLVTRFFCGFFGVAPFSICGGIIADIWSALGRGPATSLFSASTFLGPVLGPIVSVYILDNSISWRWIIWVMMIFAGVATCLVFAFLPETYAPVLLLRKAKRLRKQDPEGTRNLYAEHEKLDFTVRGIVHRTVYRPFQMLGREPILALITVYMSLVYGVLYALFEALPVIFVKTRGFTLSQNGLVFIGVGIGTTLGALINYLFSRHYPTLVVKWRGFPPPEQRLFGAMIGAPALVVGAFWLGWTGEYASVHWAAPAVSTVFVGMGICLIFISFLSYVVDTYLMYSASAFAANTVVRSLVAAAFPLFTVQMYEGMGINWASTLVALIALTLSPSPFLFYKYGPRIRARSEFAPCIDLKIAEELKREEEQNEKGEKQV</sequence>